<accession>A0ABW4ECP1</accession>
<evidence type="ECO:0000259" key="5">
    <source>
        <dbReference type="Pfam" id="PF04542"/>
    </source>
</evidence>
<dbReference type="Pfam" id="PF04542">
    <property type="entry name" value="Sigma70_r2"/>
    <property type="match status" value="1"/>
</dbReference>
<keyword evidence="3" id="KW-0731">Sigma factor</keyword>
<evidence type="ECO:0000256" key="4">
    <source>
        <dbReference type="ARBA" id="ARBA00023163"/>
    </source>
</evidence>
<dbReference type="InterPro" id="IPR007627">
    <property type="entry name" value="RNA_pol_sigma70_r2"/>
</dbReference>
<gene>
    <name evidence="7" type="ORF">ACFTOW_02750</name>
</gene>
<keyword evidence="8" id="KW-1185">Reference proteome</keyword>
<evidence type="ECO:0000256" key="2">
    <source>
        <dbReference type="ARBA" id="ARBA00023015"/>
    </source>
</evidence>
<feature type="domain" description="RNA polymerase sigma factor 70 region 4 type 2" evidence="6">
    <location>
        <begin position="122"/>
        <end position="172"/>
    </location>
</feature>
<proteinExistence type="inferred from homology"/>
<dbReference type="Proteomes" id="UP001597186">
    <property type="component" value="Unassembled WGS sequence"/>
</dbReference>
<dbReference type="InterPro" id="IPR039425">
    <property type="entry name" value="RNA_pol_sigma-70-like"/>
</dbReference>
<evidence type="ECO:0000259" key="6">
    <source>
        <dbReference type="Pfam" id="PF08281"/>
    </source>
</evidence>
<name>A0ABW4ECP1_9RHOB</name>
<dbReference type="InterPro" id="IPR014284">
    <property type="entry name" value="RNA_pol_sigma-70_dom"/>
</dbReference>
<reference evidence="8" key="1">
    <citation type="journal article" date="2019" name="Int. J. Syst. Evol. Microbiol.">
        <title>The Global Catalogue of Microorganisms (GCM) 10K type strain sequencing project: providing services to taxonomists for standard genome sequencing and annotation.</title>
        <authorList>
            <consortium name="The Broad Institute Genomics Platform"/>
            <consortium name="The Broad Institute Genome Sequencing Center for Infectious Disease"/>
            <person name="Wu L."/>
            <person name="Ma J."/>
        </authorList>
    </citation>
    <scope>NUCLEOTIDE SEQUENCE [LARGE SCALE GENOMIC DNA]</scope>
    <source>
        <strain evidence="8">CGMCC 1.12477</strain>
    </source>
</reference>
<sequence length="180" mass="19874">MADPALIEQLLSRVSLGDRRAYAQLYDVAAPKLFGVCVRVLKDHATAEDALQEAWMKIWRYADRYAGGGSSAMGWMVSIARNTAIDKLRAARVTDDVDEVAERLPSSDPTPEQAVLASAQLGEITACLATLDDPRDKAVRGAYLEGLSYSELARKFDVPLNTVRTWLRRSLLSLRECMGQ</sequence>
<protein>
    <submittedName>
        <fullName evidence="7">Sigma-70 family RNA polymerase sigma factor</fullName>
    </submittedName>
</protein>
<evidence type="ECO:0000256" key="3">
    <source>
        <dbReference type="ARBA" id="ARBA00023082"/>
    </source>
</evidence>
<evidence type="ECO:0000256" key="1">
    <source>
        <dbReference type="ARBA" id="ARBA00010641"/>
    </source>
</evidence>
<dbReference type="Gene3D" id="1.10.1740.10">
    <property type="match status" value="1"/>
</dbReference>
<dbReference type="RefSeq" id="WP_379912824.1">
    <property type="nucleotide sequence ID" value="NZ_JBHUDD010000027.1"/>
</dbReference>
<dbReference type="NCBIfam" id="TIGR02937">
    <property type="entry name" value="sigma70-ECF"/>
    <property type="match status" value="1"/>
</dbReference>
<dbReference type="PANTHER" id="PTHR43133:SF62">
    <property type="entry name" value="RNA POLYMERASE SIGMA FACTOR SIGZ"/>
    <property type="match status" value="1"/>
</dbReference>
<dbReference type="InterPro" id="IPR013249">
    <property type="entry name" value="RNA_pol_sigma70_r4_t2"/>
</dbReference>
<comment type="similarity">
    <text evidence="1">Belongs to the sigma-70 factor family. ECF subfamily.</text>
</comment>
<dbReference type="Gene3D" id="1.10.10.10">
    <property type="entry name" value="Winged helix-like DNA-binding domain superfamily/Winged helix DNA-binding domain"/>
    <property type="match status" value="1"/>
</dbReference>
<dbReference type="InterPro" id="IPR036388">
    <property type="entry name" value="WH-like_DNA-bd_sf"/>
</dbReference>
<comment type="caution">
    <text evidence="7">The sequence shown here is derived from an EMBL/GenBank/DDBJ whole genome shotgun (WGS) entry which is preliminary data.</text>
</comment>
<dbReference type="SUPFAM" id="SSF88946">
    <property type="entry name" value="Sigma2 domain of RNA polymerase sigma factors"/>
    <property type="match status" value="1"/>
</dbReference>
<dbReference type="PANTHER" id="PTHR43133">
    <property type="entry name" value="RNA POLYMERASE ECF-TYPE SIGMA FACTO"/>
    <property type="match status" value="1"/>
</dbReference>
<dbReference type="Pfam" id="PF08281">
    <property type="entry name" value="Sigma70_r4_2"/>
    <property type="match status" value="1"/>
</dbReference>
<dbReference type="InterPro" id="IPR013324">
    <property type="entry name" value="RNA_pol_sigma_r3/r4-like"/>
</dbReference>
<feature type="domain" description="RNA polymerase sigma-70 region 2" evidence="5">
    <location>
        <begin position="26"/>
        <end position="92"/>
    </location>
</feature>
<organism evidence="7 8">
    <name type="scientific">Lacimonas salitolerans</name>
    <dbReference type="NCBI Taxonomy" id="1323750"/>
    <lineage>
        <taxon>Bacteria</taxon>
        <taxon>Pseudomonadati</taxon>
        <taxon>Pseudomonadota</taxon>
        <taxon>Alphaproteobacteria</taxon>
        <taxon>Rhodobacterales</taxon>
        <taxon>Paracoccaceae</taxon>
        <taxon>Lacimonas</taxon>
    </lineage>
</organism>
<evidence type="ECO:0000313" key="7">
    <source>
        <dbReference type="EMBL" id="MFD1508319.1"/>
    </source>
</evidence>
<keyword evidence="4" id="KW-0804">Transcription</keyword>
<evidence type="ECO:0000313" key="8">
    <source>
        <dbReference type="Proteomes" id="UP001597186"/>
    </source>
</evidence>
<dbReference type="CDD" id="cd06171">
    <property type="entry name" value="Sigma70_r4"/>
    <property type="match status" value="1"/>
</dbReference>
<dbReference type="InterPro" id="IPR013325">
    <property type="entry name" value="RNA_pol_sigma_r2"/>
</dbReference>
<keyword evidence="2" id="KW-0805">Transcription regulation</keyword>
<dbReference type="SUPFAM" id="SSF88659">
    <property type="entry name" value="Sigma3 and sigma4 domains of RNA polymerase sigma factors"/>
    <property type="match status" value="1"/>
</dbReference>
<dbReference type="EMBL" id="JBHUDD010000027">
    <property type="protein sequence ID" value="MFD1508319.1"/>
    <property type="molecule type" value="Genomic_DNA"/>
</dbReference>